<comment type="similarity">
    <text evidence="1">Belongs to the Gfo/Idh/MocA family.</text>
</comment>
<keyword evidence="2" id="KW-0560">Oxidoreductase</keyword>
<name>A0ABQ3GJG0_9MICC</name>
<dbReference type="Gene3D" id="3.40.50.720">
    <property type="entry name" value="NAD(P)-binding Rossmann-like Domain"/>
    <property type="match status" value="1"/>
</dbReference>
<feature type="domain" description="GFO/IDH/MocA-like oxidoreductase" evidence="5">
    <location>
        <begin position="164"/>
        <end position="278"/>
    </location>
</feature>
<dbReference type="Gene3D" id="3.30.360.10">
    <property type="entry name" value="Dihydrodipicolinate Reductase, domain 2"/>
    <property type="match status" value="1"/>
</dbReference>
<dbReference type="InterPro" id="IPR055170">
    <property type="entry name" value="GFO_IDH_MocA-like_dom"/>
</dbReference>
<sequence length="360" mass="38382">MVHISRRGPFTIVSGNAFTRAPRGAPGDTFADMTSLRWGILATGGITRMFARDARAAGLTVTAVGSRSIDSARAFAAEYSIPSAYGSYADLAAADDVDIVYVGTPHPWHYENALLALEHGKHVLVEKPFTLNQAEAIALRETARSRGLLLMEAMWTRYLPHMIRIREIIGSGAIGEVRALSADHTQSLPTDPGHRINALALGGGALLDLGIYPVSFAWDVLGRPETIQASARFGETGADTEIATLFTHASGAVSTTVSAARSAGPNRAWILGTAGRIEIDPVWYAAADFTHYGADGAVVERFVTGIEGRGMQFQALAAERFVAAGTLEGDELTLDESVEIMGTLDTIREQVGLAYPQESP</sequence>
<dbReference type="EMBL" id="BMXK01000007">
    <property type="protein sequence ID" value="GHD07582.1"/>
    <property type="molecule type" value="Genomic_DNA"/>
</dbReference>
<organism evidence="6 7">
    <name type="scientific">Zhihengliuella salsuginis</name>
    <dbReference type="NCBI Taxonomy" id="578222"/>
    <lineage>
        <taxon>Bacteria</taxon>
        <taxon>Bacillati</taxon>
        <taxon>Actinomycetota</taxon>
        <taxon>Actinomycetes</taxon>
        <taxon>Micrococcales</taxon>
        <taxon>Micrococcaceae</taxon>
        <taxon>Zhihengliuella</taxon>
    </lineage>
</organism>
<evidence type="ECO:0000256" key="1">
    <source>
        <dbReference type="ARBA" id="ARBA00010928"/>
    </source>
</evidence>
<dbReference type="PANTHER" id="PTHR22604:SF105">
    <property type="entry name" value="TRANS-1,2-DIHYDROBENZENE-1,2-DIOL DEHYDROGENASE"/>
    <property type="match status" value="1"/>
</dbReference>
<dbReference type="Pfam" id="PF22725">
    <property type="entry name" value="GFO_IDH_MocA_C3"/>
    <property type="match status" value="1"/>
</dbReference>
<dbReference type="Pfam" id="PF01408">
    <property type="entry name" value="GFO_IDH_MocA"/>
    <property type="match status" value="1"/>
</dbReference>
<dbReference type="InterPro" id="IPR050984">
    <property type="entry name" value="Gfo/Idh/MocA_domain"/>
</dbReference>
<evidence type="ECO:0000259" key="4">
    <source>
        <dbReference type="Pfam" id="PF01408"/>
    </source>
</evidence>
<dbReference type="PANTHER" id="PTHR22604">
    <property type="entry name" value="OXIDOREDUCTASES"/>
    <property type="match status" value="1"/>
</dbReference>
<gene>
    <name evidence="6" type="ORF">GCM10008096_18480</name>
</gene>
<keyword evidence="3" id="KW-0520">NAD</keyword>
<dbReference type="InterPro" id="IPR036291">
    <property type="entry name" value="NAD(P)-bd_dom_sf"/>
</dbReference>
<evidence type="ECO:0000256" key="3">
    <source>
        <dbReference type="ARBA" id="ARBA00023027"/>
    </source>
</evidence>
<dbReference type="Proteomes" id="UP000642819">
    <property type="component" value="Unassembled WGS sequence"/>
</dbReference>
<evidence type="ECO:0000256" key="2">
    <source>
        <dbReference type="ARBA" id="ARBA00023002"/>
    </source>
</evidence>
<comment type="caution">
    <text evidence="6">The sequence shown here is derived from an EMBL/GenBank/DDBJ whole genome shotgun (WGS) entry which is preliminary data.</text>
</comment>
<proteinExistence type="inferred from homology"/>
<dbReference type="SUPFAM" id="SSF51735">
    <property type="entry name" value="NAD(P)-binding Rossmann-fold domains"/>
    <property type="match status" value="1"/>
</dbReference>
<reference evidence="7" key="1">
    <citation type="journal article" date="2019" name="Int. J. Syst. Evol. Microbiol.">
        <title>The Global Catalogue of Microorganisms (GCM) 10K type strain sequencing project: providing services to taxonomists for standard genome sequencing and annotation.</title>
        <authorList>
            <consortium name="The Broad Institute Genomics Platform"/>
            <consortium name="The Broad Institute Genome Sequencing Center for Infectious Disease"/>
            <person name="Wu L."/>
            <person name="Ma J."/>
        </authorList>
    </citation>
    <scope>NUCLEOTIDE SEQUENCE [LARGE SCALE GENOMIC DNA]</scope>
    <source>
        <strain evidence="7">KCTC 19466</strain>
    </source>
</reference>
<evidence type="ECO:0000313" key="6">
    <source>
        <dbReference type="EMBL" id="GHD07582.1"/>
    </source>
</evidence>
<evidence type="ECO:0000313" key="7">
    <source>
        <dbReference type="Proteomes" id="UP000642819"/>
    </source>
</evidence>
<dbReference type="SUPFAM" id="SSF55347">
    <property type="entry name" value="Glyceraldehyde-3-phosphate dehydrogenase-like, C-terminal domain"/>
    <property type="match status" value="1"/>
</dbReference>
<feature type="domain" description="Gfo/Idh/MocA-like oxidoreductase N-terminal" evidence="4">
    <location>
        <begin position="37"/>
        <end position="152"/>
    </location>
</feature>
<evidence type="ECO:0000259" key="5">
    <source>
        <dbReference type="Pfam" id="PF22725"/>
    </source>
</evidence>
<dbReference type="InterPro" id="IPR000683">
    <property type="entry name" value="Gfo/Idh/MocA-like_OxRdtase_N"/>
</dbReference>
<keyword evidence="7" id="KW-1185">Reference proteome</keyword>
<accession>A0ABQ3GJG0</accession>
<protein>
    <submittedName>
        <fullName evidence="6">Oxidoreductase</fullName>
    </submittedName>
</protein>